<evidence type="ECO:0000313" key="2">
    <source>
        <dbReference type="Proteomes" id="UP000052232"/>
    </source>
</evidence>
<accession>A0A0J7XT12</accession>
<keyword evidence="2" id="KW-1185">Reference proteome</keyword>
<proteinExistence type="predicted"/>
<reference evidence="1 2" key="1">
    <citation type="journal article" date="2015" name="G3 (Bethesda)">
        <title>Insights into Ongoing Evolution of the Hexachlorocyclohexane Catabolic Pathway from Comparative Genomics of Ten Sphingomonadaceae Strains.</title>
        <authorList>
            <person name="Pearce S.L."/>
            <person name="Oakeshott J.G."/>
            <person name="Pandey G."/>
        </authorList>
    </citation>
    <scope>NUCLEOTIDE SEQUENCE [LARGE SCALE GENOMIC DNA]</scope>
    <source>
        <strain evidence="1 2">LL01</strain>
    </source>
</reference>
<dbReference type="EMBL" id="JACT01000004">
    <property type="protein sequence ID" value="KMS54158.1"/>
    <property type="molecule type" value="Genomic_DNA"/>
</dbReference>
<evidence type="ECO:0000313" key="1">
    <source>
        <dbReference type="EMBL" id="KMS54158.1"/>
    </source>
</evidence>
<gene>
    <name evidence="1" type="ORF">V473_16015</name>
</gene>
<dbReference type="AlphaFoldDB" id="A0A0J7XT12"/>
<dbReference type="Proteomes" id="UP000052232">
    <property type="component" value="Unassembled WGS sequence"/>
</dbReference>
<protein>
    <submittedName>
        <fullName evidence="1">Uncharacterized protein</fullName>
    </submittedName>
</protein>
<sequence>MQARILRWLGSFDHHWQEIIADVPGTGKLACIPAVIGSHAVE</sequence>
<comment type="caution">
    <text evidence="1">The sequence shown here is derived from an EMBL/GenBank/DDBJ whole genome shotgun (WGS) entry which is preliminary data.</text>
</comment>
<organism evidence="1 2">
    <name type="scientific">Sphingobium cupriresistens LL01</name>
    <dbReference type="NCBI Taxonomy" id="1420583"/>
    <lineage>
        <taxon>Bacteria</taxon>
        <taxon>Pseudomonadati</taxon>
        <taxon>Pseudomonadota</taxon>
        <taxon>Alphaproteobacteria</taxon>
        <taxon>Sphingomonadales</taxon>
        <taxon>Sphingomonadaceae</taxon>
        <taxon>Sphingobium</taxon>
    </lineage>
</organism>
<dbReference type="PATRIC" id="fig|1420583.3.peg.3002"/>
<name>A0A0J7XT12_9SPHN</name>